<organism evidence="5 6">
    <name type="scientific">Steccherinum ochraceum</name>
    <dbReference type="NCBI Taxonomy" id="92696"/>
    <lineage>
        <taxon>Eukaryota</taxon>
        <taxon>Fungi</taxon>
        <taxon>Dikarya</taxon>
        <taxon>Basidiomycota</taxon>
        <taxon>Agaricomycotina</taxon>
        <taxon>Agaricomycetes</taxon>
        <taxon>Polyporales</taxon>
        <taxon>Steccherinaceae</taxon>
        <taxon>Steccherinum</taxon>
    </lineage>
</organism>
<dbReference type="InterPro" id="IPR017853">
    <property type="entry name" value="GH"/>
</dbReference>
<keyword evidence="2" id="KW-0472">Membrane</keyword>
<feature type="signal peptide" evidence="3">
    <location>
        <begin position="1"/>
        <end position="17"/>
    </location>
</feature>
<feature type="domain" description="Beta-glucuronidase C-terminal" evidence="4">
    <location>
        <begin position="465"/>
        <end position="574"/>
    </location>
</feature>
<dbReference type="STRING" id="92696.A0A4R0RHI3"/>
<dbReference type="PANTHER" id="PTHR36183:SF2">
    <property type="entry name" value="BETA-GLUCURONIDASE C-TERMINAL DOMAIN-CONTAINING PROTEIN"/>
    <property type="match status" value="1"/>
</dbReference>
<dbReference type="InterPro" id="IPR031728">
    <property type="entry name" value="GlcAase_C"/>
</dbReference>
<keyword evidence="3" id="KW-0732">Signal</keyword>
<sequence length="665" mass="71066">MVATTFLLLLFATYAKAVTVYSQQPLRETQVLAGTATNSANPAAYTGYKAYDPTTLQPPALPNPLPPTQFGISLQPAANQVTGLSIPQSGSFLGISIETSVITQVLGINSTYIQVPFLNLIQLIVERAGRFQIRVGGNTQETARLTDSLADHKMIEKQGIDPNNPTATPALVYTMEMFYVLANISALTNVQWYLGIPFNDTANFALEIAQYGEQILGDKLLGLQVSNEPDLYARHKKRVDTYTQFDFFGEFGDLIKAMEANPNIPLSNNLIGPNIATGDWTPEMVWDTGFIDAYKNNLHALAVENYPDDNCAAIYTDFGPPKNPQDVFPLYLSHDGENASKSMIRKYLNSTAVAQAAGKPLMLFETNTASCGGFMGISNSFGATLWGIDHGLQMASSNFSGALLHIGGQDVYYNPATPPPTGQSTFNEWTIGSTFYSLIAVSEAFGSSNQSQIIDITQNTYQPTYAIYDKGNLARVALLNFMTDPSGNNDYTVSISVGGQNLGQANAVPASVRVKYMLAPSISELFNITWAGQTLGGKFECDGRFKGTETIETVPCDQGNNVCNVKVPAPGFALVFLNDDALQDSSPTETATFATTAVTRTMNTATADPAALQTSNGHGGGDRLIGSTSKGSTGSAGRAAGVIPSVAALVAFLAGVSVFSRALTR</sequence>
<evidence type="ECO:0000256" key="1">
    <source>
        <dbReference type="SAM" id="MobiDB-lite"/>
    </source>
</evidence>
<dbReference type="InterPro" id="IPR052974">
    <property type="entry name" value="GH79_Enzymes"/>
</dbReference>
<dbReference type="PANTHER" id="PTHR36183">
    <property type="entry name" value="BETA-GLUCURONIDASE"/>
    <property type="match status" value="1"/>
</dbReference>
<dbReference type="InterPro" id="IPR013780">
    <property type="entry name" value="Glyco_hydro_b"/>
</dbReference>
<keyword evidence="2" id="KW-1133">Transmembrane helix</keyword>
<dbReference type="EMBL" id="RWJN01000143">
    <property type="protein sequence ID" value="TCD66253.1"/>
    <property type="molecule type" value="Genomic_DNA"/>
</dbReference>
<evidence type="ECO:0000313" key="6">
    <source>
        <dbReference type="Proteomes" id="UP000292702"/>
    </source>
</evidence>
<dbReference type="Pfam" id="PF16862">
    <property type="entry name" value="Glyco_hydro_79C"/>
    <property type="match status" value="1"/>
</dbReference>
<dbReference type="SUPFAM" id="SSF51445">
    <property type="entry name" value="(Trans)glycosidases"/>
    <property type="match status" value="1"/>
</dbReference>
<evidence type="ECO:0000313" key="5">
    <source>
        <dbReference type="EMBL" id="TCD66253.1"/>
    </source>
</evidence>
<dbReference type="OrthoDB" id="2796951at2759"/>
<gene>
    <name evidence="5" type="ORF">EIP91_001616</name>
</gene>
<evidence type="ECO:0000256" key="2">
    <source>
        <dbReference type="SAM" id="Phobius"/>
    </source>
</evidence>
<evidence type="ECO:0000256" key="3">
    <source>
        <dbReference type="SAM" id="SignalP"/>
    </source>
</evidence>
<reference evidence="5 6" key="1">
    <citation type="submission" date="2018-11" db="EMBL/GenBank/DDBJ databases">
        <title>Genome assembly of Steccherinum ochraceum LE-BIN_3174, the white-rot fungus of the Steccherinaceae family (The Residual Polyporoid clade, Polyporales, Basidiomycota).</title>
        <authorList>
            <person name="Fedorova T.V."/>
            <person name="Glazunova O.A."/>
            <person name="Landesman E.O."/>
            <person name="Moiseenko K.V."/>
            <person name="Psurtseva N.V."/>
            <person name="Savinova O.S."/>
            <person name="Shakhova N.V."/>
            <person name="Tyazhelova T.V."/>
            <person name="Vasina D.V."/>
        </authorList>
    </citation>
    <scope>NUCLEOTIDE SEQUENCE [LARGE SCALE GENOMIC DNA]</scope>
    <source>
        <strain evidence="5 6">LE-BIN_3174</strain>
    </source>
</reference>
<comment type="caution">
    <text evidence="5">The sequence shown here is derived from an EMBL/GenBank/DDBJ whole genome shotgun (WGS) entry which is preliminary data.</text>
</comment>
<dbReference type="Gene3D" id="3.20.20.80">
    <property type="entry name" value="Glycosidases"/>
    <property type="match status" value="1"/>
</dbReference>
<dbReference type="AlphaFoldDB" id="A0A4R0RHI3"/>
<feature type="transmembrane region" description="Helical" evidence="2">
    <location>
        <begin position="639"/>
        <end position="659"/>
    </location>
</feature>
<feature type="region of interest" description="Disordered" evidence="1">
    <location>
        <begin position="610"/>
        <end position="631"/>
    </location>
</feature>
<name>A0A4R0RHI3_9APHY</name>
<protein>
    <recommendedName>
        <fullName evidence="4">Beta-glucuronidase C-terminal domain-containing protein</fullName>
    </recommendedName>
</protein>
<keyword evidence="2" id="KW-0812">Transmembrane</keyword>
<dbReference type="Gene3D" id="2.60.40.1180">
    <property type="entry name" value="Golgi alpha-mannosidase II"/>
    <property type="match status" value="1"/>
</dbReference>
<dbReference type="Proteomes" id="UP000292702">
    <property type="component" value="Unassembled WGS sequence"/>
</dbReference>
<accession>A0A4R0RHI3</accession>
<feature type="chain" id="PRO_5020679290" description="Beta-glucuronidase C-terminal domain-containing protein" evidence="3">
    <location>
        <begin position="18"/>
        <end position="665"/>
    </location>
</feature>
<proteinExistence type="predicted"/>
<keyword evidence="6" id="KW-1185">Reference proteome</keyword>
<evidence type="ECO:0000259" key="4">
    <source>
        <dbReference type="Pfam" id="PF16862"/>
    </source>
</evidence>